<evidence type="ECO:0000256" key="2">
    <source>
        <dbReference type="ARBA" id="ARBA00009639"/>
    </source>
</evidence>
<feature type="region of interest" description="Disordered" evidence="6">
    <location>
        <begin position="74"/>
        <end position="115"/>
    </location>
</feature>
<feature type="compositionally biased region" description="Polar residues" evidence="6">
    <location>
        <begin position="804"/>
        <end position="814"/>
    </location>
</feature>
<evidence type="ECO:0000256" key="6">
    <source>
        <dbReference type="SAM" id="MobiDB-lite"/>
    </source>
</evidence>
<keyword evidence="4" id="KW-0853">WD repeat</keyword>
<feature type="region of interest" description="Disordered" evidence="6">
    <location>
        <begin position="786"/>
        <end position="871"/>
    </location>
</feature>
<evidence type="ECO:0008006" key="9">
    <source>
        <dbReference type="Google" id="ProtNLM"/>
    </source>
</evidence>
<comment type="subcellular location">
    <subcellularLocation>
        <location evidence="1">Cytoplasm</location>
        <location evidence="1">P-body</location>
    </subcellularLocation>
</comment>
<dbReference type="SUPFAM" id="SSF50978">
    <property type="entry name" value="WD40 repeat-like"/>
    <property type="match status" value="1"/>
</dbReference>
<keyword evidence="3" id="KW-0963">Cytoplasm</keyword>
<feature type="compositionally biased region" description="Basic and acidic residues" evidence="6">
    <location>
        <begin position="173"/>
        <end position="184"/>
    </location>
</feature>
<keyword evidence="5" id="KW-0677">Repeat</keyword>
<comment type="caution">
    <text evidence="7">The sequence shown here is derived from an EMBL/GenBank/DDBJ whole genome shotgun (WGS) entry which is preliminary data.</text>
</comment>
<dbReference type="PANTHER" id="PTHR15598">
    <property type="entry name" value="ENHANCER OF MRNA-DECAPPING PROTEIN 4"/>
    <property type="match status" value="1"/>
</dbReference>
<sequence>MAEQQQQQQLSLLELLHLNFTPKPKLETEEQQQQQQMETSLSTNPNLIFDPQPIYISVMDNIVDQLLLNTPSLTNTSLTPSQHNHTLNTPTTTTSTTDYNQLQPTTSTPKPTRSLKPITTATMQAINQLPSLDNQPLSPKTNTQPANTNTSTSSKTIPTEKQKQEQPPTNQEKTIKPTTEENSEEIRIHKYMAIHLIDQIKNTPTTFFNPFSAESPQSQTQPTSSEPIQNNDNHHPSILASPHPHRSTTETKEKQPKSNVGLRINSSFPPQELAISTGQANPEILYTAEPAPHVLPITLFPSSMVFSPGNRVAVDGFISYATKAGRIRVIDQNSGARMLLRKHEGPVLDMCIGRPRAVVGDLNSNTTSSRRWRCIASAGSDGRLVIWKVPVRFDEDTANYEILADILSVNSDLLLGPEKELLQAPSHLRFSTIRWHPHDPSIFLLSTNDHRLILVRLDRGAFAASWKRGTPLGKSLSELEAFEGQDVLRTNSDVVAFAFSPDGSAFAFVTEDKMLTVRQTSKPHWTIMGGQLPSSHGSITRLEFLATSAGVIKGFLITKRFGTRVEAVQLSEISEVVIGITLHPPEPVDDLPLLPCFGHSAWQAQYSTVLLSNSVRGSIFAFHLNFCENSSADDELLLLKPGHSEGPRLGAGTQPSDDDASYIERVAATRQSSQMQRSRSNSWIASRTMFVDQISEVPSPDPIISFVLDQGMRPPPGPSSSPVSVFNLHPKGIHQLYLPKDLIDFQTQSDQQPNPSQLAVPPTRSRSLAGEILVDVHVEHQVQKAEVLDFSDDDPKSKPLPPSVTANPVDSSNLDSKKPIPPSTSSKQDLKPRRSTHHQSTSSASLHPSLSVPPPSSSSNSAPVDQKAPPSFDGSLFYKELEKNRTSVIEQVHHLLGKSLDKQEQKLRNQFLAQQEIETRRHEHLLNILSTSLSSKNLGQIVKEQVKATLAVNDNHRDRDRNPNQNREPSDSDLKIIDGVRLAVQEGLKKHLGKEIEGVMKKTSIQEMIRESVKEGMDKMIEESKLERMISKTIAETTSADQGLTQLLVQEIRDLNTQVRVLKDQVVEKDHLNQLRIELIQLQELVKNLQHPGLRLSETSQLASSVHQPHPPPLPPLPLPPPHHHHSHQAYQSDNKLQQQQPEEEEDVKPSLLPHHLQTPLPLPHPPPPFKDPTPSFSERNGERGRRFSTHTDYEQVFLEALGDRSSDLLDQLIDNHHQTSAGEGGGEGEEDRLAIIFPSNQHRSLLSQPVLLTLAHQLSQDLAVPNSFDNLLRLNSHDDHHHHHHQNPHHHPQHHPELVVDRFHPSLGHEGLNKLRWIWSCINAIDEHDQQTAQYFDRVLDLCYLHLASRKSKLGLSPQLLNLHPANPLPHLQGNQEIDGINQVPKKRSDSSHPLLPKDEAFLQQSVSKCLNPEIVLEILKNISTGQQHFLIISINQLISVINTPHSVLYIHLFQHSMP</sequence>
<feature type="compositionally biased region" description="Low complexity" evidence="6">
    <location>
        <begin position="214"/>
        <end position="227"/>
    </location>
</feature>
<reference evidence="7 8" key="1">
    <citation type="submission" date="2019-05" db="EMBL/GenBank/DDBJ databases">
        <title>Emergence of the Ug99 lineage of the wheat stem rust pathogen through somatic hybridization.</title>
        <authorList>
            <person name="Li F."/>
            <person name="Upadhyaya N.M."/>
            <person name="Sperschneider J."/>
            <person name="Matny O."/>
            <person name="Nguyen-Phuc H."/>
            <person name="Mago R."/>
            <person name="Raley C."/>
            <person name="Miller M.E."/>
            <person name="Silverstein K.A.T."/>
            <person name="Henningsen E."/>
            <person name="Hirsch C.D."/>
            <person name="Visser B."/>
            <person name="Pretorius Z.A."/>
            <person name="Steffenson B.J."/>
            <person name="Schwessinger B."/>
            <person name="Dodds P.N."/>
            <person name="Figueroa M."/>
        </authorList>
    </citation>
    <scope>NUCLEOTIDE SEQUENCE [LARGE SCALE GENOMIC DNA]</scope>
    <source>
        <strain evidence="7 8">Ug99</strain>
    </source>
</reference>
<dbReference type="PANTHER" id="PTHR15598:SF5">
    <property type="entry name" value="ENHANCER OF MRNA-DECAPPING PROTEIN 4"/>
    <property type="match status" value="1"/>
</dbReference>
<feature type="compositionally biased region" description="Polar residues" evidence="6">
    <location>
        <begin position="131"/>
        <end position="157"/>
    </location>
</feature>
<comment type="similarity">
    <text evidence="2">Belongs to the WD repeat EDC4 family.</text>
</comment>
<feature type="compositionally biased region" description="Basic and acidic residues" evidence="6">
    <location>
        <begin position="1180"/>
        <end position="1191"/>
    </location>
</feature>
<dbReference type="InterPro" id="IPR045152">
    <property type="entry name" value="EDC4-like"/>
</dbReference>
<dbReference type="InterPro" id="IPR036322">
    <property type="entry name" value="WD40_repeat_dom_sf"/>
</dbReference>
<feature type="region of interest" description="Disordered" evidence="6">
    <location>
        <begin position="207"/>
        <end position="266"/>
    </location>
</feature>
<feature type="compositionally biased region" description="Polar residues" evidence="6">
    <location>
        <begin position="98"/>
        <end position="115"/>
    </location>
</feature>
<proteinExistence type="inferred from homology"/>
<evidence type="ECO:0000313" key="7">
    <source>
        <dbReference type="EMBL" id="KAA1136567.1"/>
    </source>
</evidence>
<evidence type="ECO:0000256" key="1">
    <source>
        <dbReference type="ARBA" id="ARBA00004201"/>
    </source>
</evidence>
<dbReference type="Proteomes" id="UP000325313">
    <property type="component" value="Unassembled WGS sequence"/>
</dbReference>
<accession>A0A5B0SFF0</accession>
<dbReference type="GO" id="GO:0031087">
    <property type="term" value="P:deadenylation-independent decapping of nuclear-transcribed mRNA"/>
    <property type="evidence" value="ECO:0007669"/>
    <property type="project" value="InterPro"/>
</dbReference>
<protein>
    <recommendedName>
        <fullName evidence="9">Enhancer of mRNA-decapping protein 4 WD40 repeat region domain-containing protein</fullName>
    </recommendedName>
</protein>
<feature type="region of interest" description="Disordered" evidence="6">
    <location>
        <begin position="952"/>
        <end position="973"/>
    </location>
</feature>
<gene>
    <name evidence="7" type="ORF">PGTUg99_035500</name>
</gene>
<feature type="compositionally biased region" description="Pro residues" evidence="6">
    <location>
        <begin position="1109"/>
        <end position="1121"/>
    </location>
</feature>
<feature type="region of interest" description="Disordered" evidence="6">
    <location>
        <begin position="131"/>
        <end position="184"/>
    </location>
</feature>
<feature type="compositionally biased region" description="Basic and acidic residues" evidence="6">
    <location>
        <begin position="247"/>
        <end position="256"/>
    </location>
</feature>
<evidence type="ECO:0000256" key="5">
    <source>
        <dbReference type="ARBA" id="ARBA00022737"/>
    </source>
</evidence>
<dbReference type="Gene3D" id="2.130.10.10">
    <property type="entry name" value="YVTN repeat-like/Quinoprotein amine dehydrogenase"/>
    <property type="match status" value="1"/>
</dbReference>
<feature type="compositionally biased region" description="Pro residues" evidence="6">
    <location>
        <begin position="1161"/>
        <end position="1172"/>
    </location>
</feature>
<dbReference type="InterPro" id="IPR015943">
    <property type="entry name" value="WD40/YVTN_repeat-like_dom_sf"/>
</dbReference>
<feature type="compositionally biased region" description="Low complexity" evidence="6">
    <location>
        <begin position="1150"/>
        <end position="1160"/>
    </location>
</feature>
<dbReference type="GO" id="GO:0000932">
    <property type="term" value="C:P-body"/>
    <property type="evidence" value="ECO:0007669"/>
    <property type="project" value="UniProtKB-SubCell"/>
</dbReference>
<evidence type="ECO:0000256" key="3">
    <source>
        <dbReference type="ARBA" id="ARBA00022490"/>
    </source>
</evidence>
<feature type="compositionally biased region" description="Basic and acidic residues" evidence="6">
    <location>
        <begin position="954"/>
        <end position="973"/>
    </location>
</feature>
<feature type="compositionally biased region" description="Basic and acidic residues" evidence="6">
    <location>
        <begin position="786"/>
        <end position="797"/>
    </location>
</feature>
<evidence type="ECO:0000313" key="8">
    <source>
        <dbReference type="Proteomes" id="UP000325313"/>
    </source>
</evidence>
<feature type="compositionally biased region" description="Low complexity" evidence="6">
    <location>
        <begin position="74"/>
        <end position="97"/>
    </location>
</feature>
<feature type="compositionally biased region" description="Low complexity" evidence="6">
    <location>
        <begin position="840"/>
        <end position="850"/>
    </location>
</feature>
<evidence type="ECO:0000256" key="4">
    <source>
        <dbReference type="ARBA" id="ARBA00022574"/>
    </source>
</evidence>
<feature type="compositionally biased region" description="Polar residues" evidence="6">
    <location>
        <begin position="1129"/>
        <end position="1141"/>
    </location>
</feature>
<dbReference type="EMBL" id="VDEP01000035">
    <property type="protein sequence ID" value="KAA1136567.1"/>
    <property type="molecule type" value="Genomic_DNA"/>
</dbReference>
<name>A0A5B0SFF0_PUCGR</name>
<feature type="region of interest" description="Disordered" evidence="6">
    <location>
        <begin position="1099"/>
        <end position="1191"/>
    </location>
</feature>
<organism evidence="7 8">
    <name type="scientific">Puccinia graminis f. sp. tritici</name>
    <dbReference type="NCBI Taxonomy" id="56615"/>
    <lineage>
        <taxon>Eukaryota</taxon>
        <taxon>Fungi</taxon>
        <taxon>Dikarya</taxon>
        <taxon>Basidiomycota</taxon>
        <taxon>Pucciniomycotina</taxon>
        <taxon>Pucciniomycetes</taxon>
        <taxon>Pucciniales</taxon>
        <taxon>Pucciniaceae</taxon>
        <taxon>Puccinia</taxon>
    </lineage>
</organism>